<feature type="region of interest" description="Disordered" evidence="6">
    <location>
        <begin position="524"/>
        <end position="551"/>
    </location>
</feature>
<protein>
    <submittedName>
        <fullName evidence="8">Glycerol-3-phosphate dehydrogenase/oxidase</fullName>
    </submittedName>
</protein>
<keyword evidence="3" id="KW-0285">Flavoprotein</keyword>
<comment type="similarity">
    <text evidence="2">Belongs to the FAD-dependent glycerol-3-phosphate dehydrogenase family.</text>
</comment>
<name>A0A431WY79_9GAMM</name>
<dbReference type="Gene3D" id="3.50.50.60">
    <property type="entry name" value="FAD/NAD(P)-binding domain"/>
    <property type="match status" value="1"/>
</dbReference>
<gene>
    <name evidence="8" type="ORF">EKG38_00870</name>
</gene>
<dbReference type="InterPro" id="IPR038299">
    <property type="entry name" value="DAO_C_sf"/>
</dbReference>
<dbReference type="EMBL" id="RXNU01000001">
    <property type="protein sequence ID" value="RTR40507.1"/>
    <property type="molecule type" value="Genomic_DNA"/>
</dbReference>
<dbReference type="InterPro" id="IPR036188">
    <property type="entry name" value="FAD/NAD-bd_sf"/>
</dbReference>
<evidence type="ECO:0000313" key="8">
    <source>
        <dbReference type="EMBL" id="RTR40507.1"/>
    </source>
</evidence>
<dbReference type="Proteomes" id="UP000267448">
    <property type="component" value="Unassembled WGS sequence"/>
</dbReference>
<dbReference type="Gene3D" id="3.30.9.10">
    <property type="entry name" value="D-Amino Acid Oxidase, subunit A, domain 2"/>
    <property type="match status" value="1"/>
</dbReference>
<dbReference type="Gene3D" id="1.10.8.870">
    <property type="entry name" value="Alpha-glycerophosphate oxidase, cap domain"/>
    <property type="match status" value="1"/>
</dbReference>
<dbReference type="GO" id="GO:0004368">
    <property type="term" value="F:glycerol-3-phosphate dehydrogenase (quinone) activity"/>
    <property type="evidence" value="ECO:0007669"/>
    <property type="project" value="InterPro"/>
</dbReference>
<feature type="domain" description="FAD dependent oxidoreductase" evidence="7">
    <location>
        <begin position="28"/>
        <end position="377"/>
    </location>
</feature>
<dbReference type="InterPro" id="IPR000447">
    <property type="entry name" value="G3P_DH_FAD-dep"/>
</dbReference>
<evidence type="ECO:0000256" key="3">
    <source>
        <dbReference type="ARBA" id="ARBA00022630"/>
    </source>
</evidence>
<dbReference type="InterPro" id="IPR006076">
    <property type="entry name" value="FAD-dep_OxRdtase"/>
</dbReference>
<dbReference type="Pfam" id="PF01266">
    <property type="entry name" value="DAO"/>
    <property type="match status" value="1"/>
</dbReference>
<evidence type="ECO:0000256" key="2">
    <source>
        <dbReference type="ARBA" id="ARBA00007330"/>
    </source>
</evidence>
<dbReference type="PANTHER" id="PTHR11985">
    <property type="entry name" value="GLYCEROL-3-PHOSPHATE DEHYDROGENASE"/>
    <property type="match status" value="1"/>
</dbReference>
<sequence>MNTLTQASTRAREAIAGAKTGELACEYDLVVIGGGITGAGIFHLAASQGLKVLLVEQQDFAWGTSSRSSKMVHGGLRYLAAGQWRMTRDTARQREALLAELPGLVELMPYMMLHRQGDFPSAALFKRVLSIYDKLAGCDYHKPLTLEKAQAWLTELSFDGVTGVSLFADGVTDDARLVLRLLQDGVLAGGQALNYAKVTGLIESENGISGIELELDEGKHKIGAKCVINATGSWASQLHPLEKGLLRPLRGSHLVLPFELLPVSACITFFHPIDKRPVYIYPWQGCTVIGTTDLDHDQGIENEPGITRTEVDYLLQLTRSYFPDKEIGESDVISCWSGIRPILSSSTDTAPSKESREHVIWSKPGLISVTGGKLTGFHLMAEEVLESIKTQFPAMMKGIKQAKFSQPATGYADKRIIGYFGHFATSISEMKNKQQIGISRCQWRELEWSLTHESVVHLDDLLLRRTRLGLLLGGGIIKYREQILALCCQSLHWSESMAEREWLRFEQIFSKYYSLPNKDKSASADSQLRADSQSNADSQLRADNLLSTDSL</sequence>
<comment type="cofactor">
    <cofactor evidence="1">
        <name>FAD</name>
        <dbReference type="ChEBI" id="CHEBI:57692"/>
    </cofactor>
</comment>
<feature type="compositionally biased region" description="Polar residues" evidence="6">
    <location>
        <begin position="524"/>
        <end position="538"/>
    </location>
</feature>
<dbReference type="PANTHER" id="PTHR11985:SF35">
    <property type="entry name" value="ANAEROBIC GLYCEROL-3-PHOSPHATE DEHYDROGENASE SUBUNIT A"/>
    <property type="match status" value="1"/>
</dbReference>
<keyword evidence="5" id="KW-0560">Oxidoreductase</keyword>
<proteinExistence type="inferred from homology"/>
<keyword evidence="9" id="KW-1185">Reference proteome</keyword>
<evidence type="ECO:0000256" key="1">
    <source>
        <dbReference type="ARBA" id="ARBA00001974"/>
    </source>
</evidence>
<accession>A0A431WY79</accession>
<dbReference type="RefSeq" id="WP_126517809.1">
    <property type="nucleotide sequence ID" value="NZ_RXNU01000001.1"/>
</dbReference>
<evidence type="ECO:0000256" key="5">
    <source>
        <dbReference type="ARBA" id="ARBA00023002"/>
    </source>
</evidence>
<evidence type="ECO:0000259" key="7">
    <source>
        <dbReference type="Pfam" id="PF01266"/>
    </source>
</evidence>
<dbReference type="AlphaFoldDB" id="A0A431WY79"/>
<reference evidence="8 9" key="1">
    <citation type="submission" date="2018-12" db="EMBL/GenBank/DDBJ databases">
        <authorList>
            <person name="Yu L."/>
        </authorList>
    </citation>
    <scope>NUCLEOTIDE SEQUENCE [LARGE SCALE GENOMIC DNA]</scope>
    <source>
        <strain evidence="8 9">HAW-EB2</strain>
    </source>
</reference>
<comment type="caution">
    <text evidence="8">The sequence shown here is derived from an EMBL/GenBank/DDBJ whole genome shotgun (WGS) entry which is preliminary data.</text>
</comment>
<evidence type="ECO:0000313" key="9">
    <source>
        <dbReference type="Proteomes" id="UP000267448"/>
    </source>
</evidence>
<dbReference type="PRINTS" id="PR01001">
    <property type="entry name" value="FADG3PDH"/>
</dbReference>
<dbReference type="OrthoDB" id="9766796at2"/>
<keyword evidence="4" id="KW-0274">FAD</keyword>
<evidence type="ECO:0000256" key="4">
    <source>
        <dbReference type="ARBA" id="ARBA00022827"/>
    </source>
</evidence>
<dbReference type="SUPFAM" id="SSF51905">
    <property type="entry name" value="FAD/NAD(P)-binding domain"/>
    <property type="match status" value="1"/>
</dbReference>
<organism evidence="8 9">
    <name type="scientific">Shewanella canadensis</name>
    <dbReference type="NCBI Taxonomy" id="271096"/>
    <lineage>
        <taxon>Bacteria</taxon>
        <taxon>Pseudomonadati</taxon>
        <taxon>Pseudomonadota</taxon>
        <taxon>Gammaproteobacteria</taxon>
        <taxon>Alteromonadales</taxon>
        <taxon>Shewanellaceae</taxon>
        <taxon>Shewanella</taxon>
    </lineage>
</organism>
<evidence type="ECO:0000256" key="6">
    <source>
        <dbReference type="SAM" id="MobiDB-lite"/>
    </source>
</evidence>
<dbReference type="GO" id="GO:0046168">
    <property type="term" value="P:glycerol-3-phosphate catabolic process"/>
    <property type="evidence" value="ECO:0007669"/>
    <property type="project" value="TreeGrafter"/>
</dbReference>